<comment type="cofactor">
    <cofactor evidence="1">
        <name>Mg(2+)</name>
        <dbReference type="ChEBI" id="CHEBI:18420"/>
    </cofactor>
</comment>
<evidence type="ECO:0000256" key="5">
    <source>
        <dbReference type="ARBA" id="ARBA00022839"/>
    </source>
</evidence>
<dbReference type="EMBL" id="CAIIXF020000006">
    <property type="protein sequence ID" value="CAH1785764.1"/>
    <property type="molecule type" value="Genomic_DNA"/>
</dbReference>
<keyword evidence="2" id="KW-0540">Nuclease</keyword>
<evidence type="ECO:0000313" key="10">
    <source>
        <dbReference type="EMBL" id="CAH1785764.1"/>
    </source>
</evidence>
<accession>A0A8S4P2R5</accession>
<evidence type="ECO:0000256" key="4">
    <source>
        <dbReference type="ARBA" id="ARBA00022801"/>
    </source>
</evidence>
<evidence type="ECO:0000256" key="7">
    <source>
        <dbReference type="ARBA" id="ARBA00025769"/>
    </source>
</evidence>
<dbReference type="Gene3D" id="3.30.420.10">
    <property type="entry name" value="Ribonuclease H-like superfamily/Ribonuclease H"/>
    <property type="match status" value="1"/>
</dbReference>
<sequence>MLKLRPWNSKMLPCHYQMFGATGIGWPIDLIRFLRIQRSYNNWAKNLTSTRNMAVNTQIAPKQITTFVVYDLETTGFQDRPKITEMSMIAVHRNDLLSDTRIGLPRVLNKLTICVYPMKEVCPGAADVTGLHNDNLYFQKDFDEESGQMIMSFLRRLAPPVCLIAHNGNSYDHGILRNELDFSKTGISGDLLCADSLPCFRQLDSPPKLNGQISTPDGACAVDTPPIKGIVDQSQNETGPTNGLQRSNSVKRELFGVSATASSMDEMNDFDWSVDVTDEELMTINLRDMCNSNNNNENKKHENDGQLLSQSQTAMKLEKVPTYPGTPKRPITTPNNSQETPVKKTKKLSYKLGEIYKRELKKPLLNAHCAEDDCIMLLEIMRKRAPSVCEWMDNHAVPFINIQPRYKVRYQRSPLPTGQFPFQGSSSQN</sequence>
<name>A0A8S4P2R5_OWEFU</name>
<comment type="similarity">
    <text evidence="7">Belongs to the exonuclease superfamily. TREX family.</text>
</comment>
<dbReference type="InterPro" id="IPR040393">
    <property type="entry name" value="TREX1/2"/>
</dbReference>
<comment type="caution">
    <text evidence="10">The sequence shown here is derived from an EMBL/GenBank/DDBJ whole genome shotgun (WGS) entry which is preliminary data.</text>
</comment>
<dbReference type="AlphaFoldDB" id="A0A8S4P2R5"/>
<dbReference type="Proteomes" id="UP000749559">
    <property type="component" value="Unassembled WGS sequence"/>
</dbReference>
<keyword evidence="5" id="KW-0269">Exonuclease</keyword>
<dbReference type="GO" id="GO:0003676">
    <property type="term" value="F:nucleic acid binding"/>
    <property type="evidence" value="ECO:0007669"/>
    <property type="project" value="InterPro"/>
</dbReference>
<dbReference type="GO" id="GO:0006308">
    <property type="term" value="P:DNA catabolic process"/>
    <property type="evidence" value="ECO:0007669"/>
    <property type="project" value="TreeGrafter"/>
</dbReference>
<dbReference type="InterPro" id="IPR036397">
    <property type="entry name" value="RNaseH_sf"/>
</dbReference>
<dbReference type="OrthoDB" id="10250935at2759"/>
<evidence type="ECO:0000256" key="3">
    <source>
        <dbReference type="ARBA" id="ARBA00022723"/>
    </source>
</evidence>
<dbReference type="PANTHER" id="PTHR13058:SF19">
    <property type="entry name" value="LD40940P"/>
    <property type="match status" value="1"/>
</dbReference>
<evidence type="ECO:0000313" key="11">
    <source>
        <dbReference type="Proteomes" id="UP000749559"/>
    </source>
</evidence>
<protein>
    <recommendedName>
        <fullName evidence="9">Exonuclease domain-containing protein</fullName>
    </recommendedName>
</protein>
<dbReference type="InterPro" id="IPR012337">
    <property type="entry name" value="RNaseH-like_sf"/>
</dbReference>
<keyword evidence="4" id="KW-0378">Hydrolase</keyword>
<dbReference type="SMART" id="SM00479">
    <property type="entry name" value="EXOIII"/>
    <property type="match status" value="1"/>
</dbReference>
<dbReference type="InterPro" id="IPR013520">
    <property type="entry name" value="Ribonucl_H"/>
</dbReference>
<evidence type="ECO:0000256" key="6">
    <source>
        <dbReference type="ARBA" id="ARBA00022842"/>
    </source>
</evidence>
<dbReference type="PANTHER" id="PTHR13058">
    <property type="entry name" value="THREE PRIME REPAIR EXONUCLEASE 1, 2"/>
    <property type="match status" value="1"/>
</dbReference>
<evidence type="ECO:0000256" key="2">
    <source>
        <dbReference type="ARBA" id="ARBA00022722"/>
    </source>
</evidence>
<dbReference type="SUPFAM" id="SSF53098">
    <property type="entry name" value="Ribonuclease H-like"/>
    <property type="match status" value="1"/>
</dbReference>
<dbReference type="GO" id="GO:0005737">
    <property type="term" value="C:cytoplasm"/>
    <property type="evidence" value="ECO:0007669"/>
    <property type="project" value="TreeGrafter"/>
</dbReference>
<keyword evidence="3" id="KW-0479">Metal-binding</keyword>
<reference evidence="10" key="1">
    <citation type="submission" date="2022-03" db="EMBL/GenBank/DDBJ databases">
        <authorList>
            <person name="Martin C."/>
        </authorList>
    </citation>
    <scope>NUCLEOTIDE SEQUENCE</scope>
</reference>
<feature type="region of interest" description="Disordered" evidence="8">
    <location>
        <begin position="320"/>
        <end position="344"/>
    </location>
</feature>
<proteinExistence type="inferred from homology"/>
<evidence type="ECO:0000259" key="9">
    <source>
        <dbReference type="SMART" id="SM00479"/>
    </source>
</evidence>
<organism evidence="10 11">
    <name type="scientific">Owenia fusiformis</name>
    <name type="common">Polychaete worm</name>
    <dbReference type="NCBI Taxonomy" id="6347"/>
    <lineage>
        <taxon>Eukaryota</taxon>
        <taxon>Metazoa</taxon>
        <taxon>Spiralia</taxon>
        <taxon>Lophotrochozoa</taxon>
        <taxon>Annelida</taxon>
        <taxon>Polychaeta</taxon>
        <taxon>Sedentaria</taxon>
        <taxon>Canalipalpata</taxon>
        <taxon>Sabellida</taxon>
        <taxon>Oweniida</taxon>
        <taxon>Oweniidae</taxon>
        <taxon>Owenia</taxon>
    </lineage>
</organism>
<dbReference type="GO" id="GO:0008296">
    <property type="term" value="F:3'-5'-DNA exonuclease activity"/>
    <property type="evidence" value="ECO:0007669"/>
    <property type="project" value="TreeGrafter"/>
</dbReference>
<feature type="domain" description="Exonuclease" evidence="9">
    <location>
        <begin position="66"/>
        <end position="390"/>
    </location>
</feature>
<gene>
    <name evidence="10" type="ORF">OFUS_LOCUS11779</name>
</gene>
<evidence type="ECO:0000256" key="8">
    <source>
        <dbReference type="SAM" id="MobiDB-lite"/>
    </source>
</evidence>
<keyword evidence="11" id="KW-1185">Reference proteome</keyword>
<keyword evidence="6" id="KW-0460">Magnesium</keyword>
<evidence type="ECO:0000256" key="1">
    <source>
        <dbReference type="ARBA" id="ARBA00001946"/>
    </source>
</evidence>
<dbReference type="GO" id="GO:0046872">
    <property type="term" value="F:metal ion binding"/>
    <property type="evidence" value="ECO:0007669"/>
    <property type="project" value="UniProtKB-KW"/>
</dbReference>